<evidence type="ECO:0000313" key="4">
    <source>
        <dbReference type="Proteomes" id="UP000320475"/>
    </source>
</evidence>
<accession>A0A507DP17</accession>
<evidence type="ECO:0000313" key="2">
    <source>
        <dbReference type="EMBL" id="TPX53161.1"/>
    </source>
</evidence>
<name>A0A507DP17_9FUNG</name>
<proteinExistence type="predicted"/>
<keyword evidence="3" id="KW-1185">Reference proteome</keyword>
<dbReference type="Proteomes" id="UP000320475">
    <property type="component" value="Unassembled WGS sequence"/>
</dbReference>
<evidence type="ECO:0000313" key="1">
    <source>
        <dbReference type="EMBL" id="TPX48973.1"/>
    </source>
</evidence>
<organism evidence="2 3">
    <name type="scientific">Synchytrium endobioticum</name>
    <dbReference type="NCBI Taxonomy" id="286115"/>
    <lineage>
        <taxon>Eukaryota</taxon>
        <taxon>Fungi</taxon>
        <taxon>Fungi incertae sedis</taxon>
        <taxon>Chytridiomycota</taxon>
        <taxon>Chytridiomycota incertae sedis</taxon>
        <taxon>Chytridiomycetes</taxon>
        <taxon>Synchytriales</taxon>
        <taxon>Synchytriaceae</taxon>
        <taxon>Synchytrium</taxon>
    </lineage>
</organism>
<dbReference type="OrthoDB" id="434144at2759"/>
<dbReference type="EMBL" id="QEAN01000021">
    <property type="protein sequence ID" value="TPX53161.1"/>
    <property type="molecule type" value="Genomic_DNA"/>
</dbReference>
<gene>
    <name evidence="1" type="ORF">SeLEV6574_g01754</name>
    <name evidence="2" type="ORF">SeMB42_g00948</name>
</gene>
<dbReference type="AlphaFoldDB" id="A0A507DP17"/>
<reference evidence="3 4" key="1">
    <citation type="journal article" date="2019" name="Sci. Rep.">
        <title>Comparative genomics of chytrid fungi reveal insights into the obligate biotrophic and pathogenic lifestyle of Synchytrium endobioticum.</title>
        <authorList>
            <person name="van de Vossenberg B.T.L.H."/>
            <person name="Warris S."/>
            <person name="Nguyen H.D.T."/>
            <person name="van Gent-Pelzer M.P.E."/>
            <person name="Joly D.L."/>
            <person name="van de Geest H.C."/>
            <person name="Bonants P.J.M."/>
            <person name="Smith D.S."/>
            <person name="Levesque C.A."/>
            <person name="van der Lee T.A.J."/>
        </authorList>
    </citation>
    <scope>NUCLEOTIDE SEQUENCE [LARGE SCALE GENOMIC DNA]</scope>
    <source>
        <strain evidence="1 4">LEV6574</strain>
        <strain evidence="2 3">MB42</strain>
    </source>
</reference>
<evidence type="ECO:0000313" key="3">
    <source>
        <dbReference type="Proteomes" id="UP000317494"/>
    </source>
</evidence>
<protein>
    <submittedName>
        <fullName evidence="2">Uncharacterized protein</fullName>
    </submittedName>
</protein>
<sequence>MMMMKNKELKREFTKVMELMVPRLAHQTRPNIAIHVTRNPITVILARLLVDTVPRTHIVALHDCGVHSQPRQDVINLGIKTYPISDAPMSTIASIHNVSSNLCNTQMPKHHHARLLYTAYNHNANTVLLPTCIDDIGPTKSIPDIWKSAYVHSVLPSVHMGIGQPLLPFSKNQLNAAVGLEESHASEAEHQGTTGNGPFSERMLVDHHIIDTSMKSFIASRTQFIPPLGFATISLPQAWNNRVVIESCKRILSWLRFLGSNINSASLTQSISELHKLTEAGIKQKWTSIPIDDTASFYCTTSSPQSHIMGLRKPLYHTEPVDIEIGQTISWDHRYYIRIKPPNKNLAQHGAGVGSAQSMFGIPAAHLATSDHGCPAKLIVRNLQTPDIMKCLHSYLPSIRGFETQTYTSSLLRYILTSIPPALIPTLPCICIKYATMQRMPWHTENDSDYLVAIPSLNLNFEPGLFQVEIARANPLPLQSWSISMADYHVLDLK</sequence>
<dbReference type="VEuPathDB" id="FungiDB:SeMB42_g00948"/>
<dbReference type="Proteomes" id="UP000317494">
    <property type="component" value="Unassembled WGS sequence"/>
</dbReference>
<comment type="caution">
    <text evidence="2">The sequence shown here is derived from an EMBL/GenBank/DDBJ whole genome shotgun (WGS) entry which is preliminary data.</text>
</comment>
<dbReference type="EMBL" id="QEAM01000042">
    <property type="protein sequence ID" value="TPX48973.1"/>
    <property type="molecule type" value="Genomic_DNA"/>
</dbReference>